<dbReference type="InterPro" id="IPR011993">
    <property type="entry name" value="PH-like_dom_sf"/>
</dbReference>
<dbReference type="Proteomes" id="UP000276834">
    <property type="component" value="Unassembled WGS sequence"/>
</dbReference>
<name>A0A3L8QW68_CHLGU</name>
<evidence type="ECO:0000256" key="1">
    <source>
        <dbReference type="PROSITE-ProRule" id="PRU00432"/>
    </source>
</evidence>
<evidence type="ECO:0000313" key="4">
    <source>
        <dbReference type="EMBL" id="RLV71593.1"/>
    </source>
</evidence>
<dbReference type="GO" id="GO:0035556">
    <property type="term" value="P:intracellular signal transduction"/>
    <property type="evidence" value="ECO:0007669"/>
    <property type="project" value="InterPro"/>
</dbReference>
<dbReference type="OrthoDB" id="9428686at2759"/>
<dbReference type="SMART" id="SM00107">
    <property type="entry name" value="BTK"/>
    <property type="match status" value="1"/>
</dbReference>
<proteinExistence type="predicted"/>
<dbReference type="GO" id="GO:0008270">
    <property type="term" value="F:zinc ion binding"/>
    <property type="evidence" value="ECO:0007669"/>
    <property type="project" value="UniProtKB-KW"/>
</dbReference>
<evidence type="ECO:0000256" key="2">
    <source>
        <dbReference type="SAM" id="MobiDB-lite"/>
    </source>
</evidence>
<accession>A0A3L8QW68</accession>
<feature type="compositionally biased region" description="Pro residues" evidence="2">
    <location>
        <begin position="75"/>
        <end position="91"/>
    </location>
</feature>
<organism evidence="3 5">
    <name type="scientific">Chloebia gouldiae</name>
    <name type="common">Gouldian finch</name>
    <name type="synonym">Erythrura gouldiae</name>
    <dbReference type="NCBI Taxonomy" id="44316"/>
    <lineage>
        <taxon>Eukaryota</taxon>
        <taxon>Metazoa</taxon>
        <taxon>Chordata</taxon>
        <taxon>Craniata</taxon>
        <taxon>Vertebrata</taxon>
        <taxon>Euteleostomi</taxon>
        <taxon>Archelosauria</taxon>
        <taxon>Archosauria</taxon>
        <taxon>Dinosauria</taxon>
        <taxon>Saurischia</taxon>
        <taxon>Theropoda</taxon>
        <taxon>Coelurosauria</taxon>
        <taxon>Aves</taxon>
        <taxon>Neognathae</taxon>
        <taxon>Neoaves</taxon>
        <taxon>Telluraves</taxon>
        <taxon>Australaves</taxon>
        <taxon>Passeriformes</taxon>
        <taxon>Passeroidea</taxon>
        <taxon>Passeridae</taxon>
        <taxon>Chloebia</taxon>
    </lineage>
</organism>
<comment type="caution">
    <text evidence="3">The sequence shown here is derived from an EMBL/GenBank/DDBJ whole genome shotgun (WGS) entry which is preliminary data.</text>
</comment>
<keyword evidence="1" id="KW-0862">Zinc</keyword>
<keyword evidence="1" id="KW-0479">Metal-binding</keyword>
<evidence type="ECO:0000313" key="3">
    <source>
        <dbReference type="EMBL" id="RLV71591.1"/>
    </source>
</evidence>
<dbReference type="SUPFAM" id="SSF50729">
    <property type="entry name" value="PH domain-like"/>
    <property type="match status" value="1"/>
</dbReference>
<protein>
    <submittedName>
        <fullName evidence="3">Uncharacterized protein</fullName>
    </submittedName>
</protein>
<sequence>MDMDMGADLGVFGGPQVLGSIPVEQIRAVEQVDKGTFQHPHVLQVVAQDGTGQLHTTYLQCKVGDPTVPQHPINPRNPPPQHPGIPPPSPAPAAGQWEWSQIRLNPGTLCTESTGSTEVKGLTACTGEVGVSYPGSAAVTGPHLPSLLLRSFVTKLSLLSPSPVPWGVPLSLVSPQSAPELWQWLWALRRATSANRDMLPTCHPGTFRAGRWTCCQQPTRTVPGCSRTHGAVALGEWSDLGDPAVAAQSLYGHLR</sequence>
<dbReference type="Gene3D" id="2.30.29.30">
    <property type="entry name" value="Pleckstrin-homology domain (PH domain)/Phosphotyrosine-binding domain (PTB)"/>
    <property type="match status" value="1"/>
</dbReference>
<dbReference type="AlphaFoldDB" id="A0A3L8QW68"/>
<keyword evidence="1" id="KW-0863">Zinc-finger</keyword>
<dbReference type="EMBL" id="QUSF01000952">
    <property type="protein sequence ID" value="RLV71591.1"/>
    <property type="molecule type" value="Genomic_DNA"/>
</dbReference>
<dbReference type="InterPro" id="IPR001562">
    <property type="entry name" value="Znf_Btk_motif"/>
</dbReference>
<dbReference type="EMBL" id="QUSF01000951">
    <property type="protein sequence ID" value="RLV71593.1"/>
    <property type="molecule type" value="Genomic_DNA"/>
</dbReference>
<evidence type="ECO:0000313" key="5">
    <source>
        <dbReference type="Proteomes" id="UP000276834"/>
    </source>
</evidence>
<feature type="region of interest" description="Disordered" evidence="2">
    <location>
        <begin position="64"/>
        <end position="94"/>
    </location>
</feature>
<dbReference type="Pfam" id="PF00779">
    <property type="entry name" value="BTK"/>
    <property type="match status" value="1"/>
</dbReference>
<reference evidence="3" key="2">
    <citation type="submission" date="2018-08" db="EMBL/GenBank/DDBJ databases">
        <authorList>
            <person name="Sabatino S.J."/>
        </authorList>
    </citation>
    <scope>NUCLEOTIDE SEQUENCE</scope>
    <source>
        <strain evidence="3">Red01</strain>
        <tissue evidence="3">Muscle</tissue>
    </source>
</reference>
<keyword evidence="5" id="KW-1185">Reference proteome</keyword>
<reference evidence="3 5" key="1">
    <citation type="journal article" date="2018" name="Proc. R. Soc. B">
        <title>A non-coding region near Follistatin controls head colour polymorphism in the Gouldian finch.</title>
        <authorList>
            <person name="Toomey M.B."/>
            <person name="Marques C.I."/>
            <person name="Andrade P."/>
            <person name="Araujo P.M."/>
            <person name="Sabatino S."/>
            <person name="Gazda M.A."/>
            <person name="Afonso S."/>
            <person name="Lopes R.J."/>
            <person name="Corbo J.C."/>
            <person name="Carneiro M."/>
        </authorList>
    </citation>
    <scope>NUCLEOTIDE SEQUENCE [LARGE SCALE GENOMIC DNA]</scope>
    <source>
        <strain evidence="3">Red01</strain>
        <tissue evidence="3">Muscle</tissue>
    </source>
</reference>
<dbReference type="PROSITE" id="PS51113">
    <property type="entry name" value="ZF_BTK"/>
    <property type="match status" value="1"/>
</dbReference>
<gene>
    <name evidence="4" type="ORF">DV515_00017293</name>
    <name evidence="3" type="ORF">DV515_00017296</name>
</gene>